<sequence>MGTRSVSHARSRHPLPHYPSRRAQSLRSTRWLKRLSGRNPWNPEEQQQLDVLFPRAEMNRDVLKQILSIQSHMLHRALSLDGSVSALCSGRGQLISTMRFSAELLNQ</sequence>
<accession>A0A9N7UG82</accession>
<reference evidence="2" key="1">
    <citation type="submission" date="2020-03" db="EMBL/GenBank/DDBJ databases">
        <authorList>
            <person name="Weist P."/>
        </authorList>
    </citation>
    <scope>NUCLEOTIDE SEQUENCE</scope>
</reference>
<name>A0A9N7UG82_PLEPL</name>
<dbReference type="Proteomes" id="UP001153269">
    <property type="component" value="Unassembled WGS sequence"/>
</dbReference>
<evidence type="ECO:0000313" key="2">
    <source>
        <dbReference type="EMBL" id="CAB1429493.1"/>
    </source>
</evidence>
<feature type="region of interest" description="Disordered" evidence="1">
    <location>
        <begin position="1"/>
        <end position="24"/>
    </location>
</feature>
<dbReference type="EMBL" id="CADEAL010001143">
    <property type="protein sequence ID" value="CAB1429493.1"/>
    <property type="molecule type" value="Genomic_DNA"/>
</dbReference>
<gene>
    <name evidence="2" type="ORF">PLEPLA_LOCUS17471</name>
</gene>
<comment type="caution">
    <text evidence="2">The sequence shown here is derived from an EMBL/GenBank/DDBJ whole genome shotgun (WGS) entry which is preliminary data.</text>
</comment>
<evidence type="ECO:0000313" key="3">
    <source>
        <dbReference type="Proteomes" id="UP001153269"/>
    </source>
</evidence>
<evidence type="ECO:0000256" key="1">
    <source>
        <dbReference type="SAM" id="MobiDB-lite"/>
    </source>
</evidence>
<dbReference type="AlphaFoldDB" id="A0A9N7UG82"/>
<protein>
    <submittedName>
        <fullName evidence="2">Uncharacterized protein</fullName>
    </submittedName>
</protein>
<keyword evidence="3" id="KW-1185">Reference proteome</keyword>
<proteinExistence type="predicted"/>
<organism evidence="2 3">
    <name type="scientific">Pleuronectes platessa</name>
    <name type="common">European plaice</name>
    <dbReference type="NCBI Taxonomy" id="8262"/>
    <lineage>
        <taxon>Eukaryota</taxon>
        <taxon>Metazoa</taxon>
        <taxon>Chordata</taxon>
        <taxon>Craniata</taxon>
        <taxon>Vertebrata</taxon>
        <taxon>Euteleostomi</taxon>
        <taxon>Actinopterygii</taxon>
        <taxon>Neopterygii</taxon>
        <taxon>Teleostei</taxon>
        <taxon>Neoteleostei</taxon>
        <taxon>Acanthomorphata</taxon>
        <taxon>Carangaria</taxon>
        <taxon>Pleuronectiformes</taxon>
        <taxon>Pleuronectoidei</taxon>
        <taxon>Pleuronectidae</taxon>
        <taxon>Pleuronectes</taxon>
    </lineage>
</organism>